<feature type="domain" description="NADH:ubiquinone oxidoreductase intermediate-associated protein 30" evidence="6">
    <location>
        <begin position="52"/>
        <end position="218"/>
    </location>
</feature>
<evidence type="ECO:0000259" key="6">
    <source>
        <dbReference type="Pfam" id="PF08547"/>
    </source>
</evidence>
<dbReference type="PANTHER" id="PTHR13194:SF18">
    <property type="entry name" value="COMPLEX I INTERMEDIATE-ASSOCIATED PROTEIN 30, MITOCHONDRIAL"/>
    <property type="match status" value="1"/>
</dbReference>
<evidence type="ECO:0000313" key="7">
    <source>
        <dbReference type="EMBL" id="KAH6598294.1"/>
    </source>
</evidence>
<accession>A0ABQ8FIM5</accession>
<evidence type="ECO:0000256" key="1">
    <source>
        <dbReference type="ARBA" id="ARBA00004173"/>
    </source>
</evidence>
<dbReference type="EMBL" id="JAFCIX010000114">
    <property type="protein sequence ID" value="KAH6598294.1"/>
    <property type="molecule type" value="Genomic_DNA"/>
</dbReference>
<sequence>MTAGGSSSSALSHGLRIAVGYVKRSLSHIKTETAAAISFDRSFKTEKTLFRLNSIEALDSWIVGSDADMGGLSEAYWGLTPQNTALFWGTLSTELPPKAEFNRSGYAGIRSKEAPLTLFHRPKIDTSMFRYLAVRARGDGNQWFVNLRTDSIYASYVWQHRLFFQRPGEWETVMIPFRDFILTSHGFVQPNQMGINREGIKTLGFSILRQPGDFSMEIDWIKAMNTPYTLGDFDIVPKKMQQKLHSRDKIYNVAASSPSADTTPLSDKLGAPDTTTNSIVAGNQLATEPDQSEAAGRSTDSNSYNMPEQQDQPAVDVSSGKIDNTSLPIK</sequence>
<comment type="caution">
    <text evidence="7">The sequence shown here is derived from an EMBL/GenBank/DDBJ whole genome shotgun (WGS) entry which is preliminary data.</text>
</comment>
<feature type="compositionally biased region" description="Polar residues" evidence="5">
    <location>
        <begin position="321"/>
        <end position="330"/>
    </location>
</feature>
<name>A0ABQ8FIM5_9FUNG</name>
<organism evidence="7 8">
    <name type="scientific">Batrachochytrium salamandrivorans</name>
    <dbReference type="NCBI Taxonomy" id="1357716"/>
    <lineage>
        <taxon>Eukaryota</taxon>
        <taxon>Fungi</taxon>
        <taxon>Fungi incertae sedis</taxon>
        <taxon>Chytridiomycota</taxon>
        <taxon>Chytridiomycota incertae sedis</taxon>
        <taxon>Chytridiomycetes</taxon>
        <taxon>Rhizophydiales</taxon>
        <taxon>Rhizophydiales incertae sedis</taxon>
        <taxon>Batrachochytrium</taxon>
    </lineage>
</organism>
<feature type="compositionally biased region" description="Polar residues" evidence="5">
    <location>
        <begin position="273"/>
        <end position="286"/>
    </location>
</feature>
<evidence type="ECO:0000256" key="3">
    <source>
        <dbReference type="ARBA" id="ARBA00023128"/>
    </source>
</evidence>
<evidence type="ECO:0000313" key="8">
    <source>
        <dbReference type="Proteomes" id="UP001648503"/>
    </source>
</evidence>
<evidence type="ECO:0000256" key="4">
    <source>
        <dbReference type="ARBA" id="ARBA00023186"/>
    </source>
</evidence>
<reference evidence="7 8" key="1">
    <citation type="submission" date="2021-02" db="EMBL/GenBank/DDBJ databases">
        <title>Variation within the Batrachochytrium salamandrivorans European outbreak.</title>
        <authorList>
            <person name="Kelly M."/>
            <person name="Pasmans F."/>
            <person name="Shea T.P."/>
            <person name="Munoz J.F."/>
            <person name="Carranza S."/>
            <person name="Cuomo C.A."/>
            <person name="Martel A."/>
        </authorList>
    </citation>
    <scope>NUCLEOTIDE SEQUENCE [LARGE SCALE GENOMIC DNA]</scope>
    <source>
        <strain evidence="7 8">AMFP18/2</strain>
    </source>
</reference>
<protein>
    <recommendedName>
        <fullName evidence="6">NADH:ubiquinone oxidoreductase intermediate-associated protein 30 domain-containing protein</fullName>
    </recommendedName>
</protein>
<dbReference type="InterPro" id="IPR008979">
    <property type="entry name" value="Galactose-bd-like_sf"/>
</dbReference>
<evidence type="ECO:0000256" key="5">
    <source>
        <dbReference type="SAM" id="MobiDB-lite"/>
    </source>
</evidence>
<comment type="similarity">
    <text evidence="2">Belongs to the CIA30 family.</text>
</comment>
<keyword evidence="8" id="KW-1185">Reference proteome</keyword>
<gene>
    <name evidence="7" type="ORF">BASA50_003908</name>
</gene>
<keyword evidence="3" id="KW-0496">Mitochondrion</keyword>
<feature type="compositionally biased region" description="Polar residues" evidence="5">
    <location>
        <begin position="255"/>
        <end position="265"/>
    </location>
</feature>
<evidence type="ECO:0000256" key="2">
    <source>
        <dbReference type="ARBA" id="ARBA00007884"/>
    </source>
</evidence>
<dbReference type="InterPro" id="IPR039131">
    <property type="entry name" value="NDUFAF1"/>
</dbReference>
<keyword evidence="4" id="KW-0143">Chaperone</keyword>
<comment type="subcellular location">
    <subcellularLocation>
        <location evidence="1">Mitochondrion</location>
    </subcellularLocation>
</comment>
<dbReference type="SUPFAM" id="SSF49785">
    <property type="entry name" value="Galactose-binding domain-like"/>
    <property type="match status" value="1"/>
</dbReference>
<dbReference type="InterPro" id="IPR013857">
    <property type="entry name" value="NADH-UbQ_OxRdtase-assoc_prot30"/>
</dbReference>
<dbReference type="PANTHER" id="PTHR13194">
    <property type="entry name" value="COMPLEX I INTERMEDIATE-ASSOCIATED PROTEIN 30"/>
    <property type="match status" value="1"/>
</dbReference>
<feature type="compositionally biased region" description="Polar residues" evidence="5">
    <location>
        <begin position="298"/>
        <end position="312"/>
    </location>
</feature>
<dbReference type="Pfam" id="PF08547">
    <property type="entry name" value="CIA30"/>
    <property type="match status" value="1"/>
</dbReference>
<dbReference type="Proteomes" id="UP001648503">
    <property type="component" value="Unassembled WGS sequence"/>
</dbReference>
<proteinExistence type="inferred from homology"/>
<feature type="region of interest" description="Disordered" evidence="5">
    <location>
        <begin position="255"/>
        <end position="330"/>
    </location>
</feature>